<keyword evidence="2" id="KW-0614">Plasmid</keyword>
<dbReference type="AlphaFoldDB" id="S5Z142"/>
<dbReference type="PATRIC" id="fig|1367847.3.peg.4113"/>
<keyword evidence="1 2" id="KW-0378">Hydrolase</keyword>
<dbReference type="SUPFAM" id="SSF53474">
    <property type="entry name" value="alpha/beta-Hydrolases"/>
    <property type="match status" value="1"/>
</dbReference>
<keyword evidence="3" id="KW-1185">Reference proteome</keyword>
<dbReference type="OrthoDB" id="3647650at2"/>
<evidence type="ECO:0000313" key="2">
    <source>
        <dbReference type="EMBL" id="AGT11146.1"/>
    </source>
</evidence>
<dbReference type="PANTHER" id="PTHR22946">
    <property type="entry name" value="DIENELACTONE HYDROLASE DOMAIN-CONTAINING PROTEIN-RELATED"/>
    <property type="match status" value="1"/>
</dbReference>
<accession>S5Z142</accession>
<evidence type="ECO:0000256" key="1">
    <source>
        <dbReference type="ARBA" id="ARBA00022801"/>
    </source>
</evidence>
<name>S5Z142_PARAH</name>
<dbReference type="InterPro" id="IPR029058">
    <property type="entry name" value="AB_hydrolase_fold"/>
</dbReference>
<dbReference type="InterPro" id="IPR050261">
    <property type="entry name" value="FrsA_esterase"/>
</dbReference>
<gene>
    <name evidence="2" type="ORF">JCM7686_pAMI5p080</name>
</gene>
<reference evidence="2 3" key="1">
    <citation type="journal article" date="2014" name="BMC Genomics">
        <title>Architecture and functions of a multipartite genome of the methylotrophic bacterium Paracoccus aminophilus JCM 7686, containing primary and secondary chromids.</title>
        <authorList>
            <person name="Dziewit L."/>
            <person name="Czarnecki J."/>
            <person name="Wibberg D."/>
            <person name="Radlinska M."/>
            <person name="Mrozek P."/>
            <person name="Szymczak M."/>
            <person name="Schluter A."/>
            <person name="Puhler A."/>
            <person name="Bartosik D."/>
        </authorList>
    </citation>
    <scope>NUCLEOTIDE SEQUENCE [LARGE SCALE GENOMIC DNA]</scope>
    <source>
        <strain evidence="2">JCM 7686</strain>
        <plasmid evidence="3">Plasmid pAMI5</plasmid>
    </source>
</reference>
<geneLocation type="plasmid" evidence="2 3">
    <name>pAMI5</name>
</geneLocation>
<dbReference type="PANTHER" id="PTHR22946:SF9">
    <property type="entry name" value="POLYKETIDE TRANSFERASE AF380"/>
    <property type="match status" value="1"/>
</dbReference>
<dbReference type="EMBL" id="CP006653">
    <property type="protein sequence ID" value="AGT11146.1"/>
    <property type="molecule type" value="Genomic_DNA"/>
</dbReference>
<dbReference type="HOGENOM" id="CLU_078785_0_0_5"/>
<protein>
    <submittedName>
        <fullName evidence="2">Dienelactone hydrolase</fullName>
    </submittedName>
</protein>
<dbReference type="GO" id="GO:0052689">
    <property type="term" value="F:carboxylic ester hydrolase activity"/>
    <property type="evidence" value="ECO:0007669"/>
    <property type="project" value="UniProtKB-ARBA"/>
</dbReference>
<dbReference type="RefSeq" id="WP_020952918.1">
    <property type="nucleotide sequence ID" value="NC_022043.1"/>
</dbReference>
<evidence type="ECO:0000313" key="3">
    <source>
        <dbReference type="Proteomes" id="UP000015480"/>
    </source>
</evidence>
<dbReference type="KEGG" id="pami:JCM7686_pAMI5p080"/>
<dbReference type="Gene3D" id="3.40.50.1820">
    <property type="entry name" value="alpha/beta hydrolase"/>
    <property type="match status" value="1"/>
</dbReference>
<proteinExistence type="predicted"/>
<sequence>MRKRVLIGGLIVLGVLIAALAGNTARNAARWQPLTETPTERAALLAPGWRLVKPEGPGPFKAAVLMSGCDGVHDNMDLWAGEMVRLGRAALIVDSHGPRGLDQLQAWRAVCAGQVLTGAERAGDIAVAIKALSSLPEIDPHEIALIGASHGGWSVMELLDLLGSDAPPPGLSDWPEPRAVLSARIGPAVMLYPYCGLLSGAAEARWPAQVRGLMLLSQNDSIVDPQKCRTMSEGLIALGDEVEVVTLAGADHGFDQNDRSFLSTLKFDQGLVDQAKALIVPFILEYGSR</sequence>
<organism evidence="2 3">
    <name type="scientific">Paracoccus aminophilus JCM 7686</name>
    <dbReference type="NCBI Taxonomy" id="1367847"/>
    <lineage>
        <taxon>Bacteria</taxon>
        <taxon>Pseudomonadati</taxon>
        <taxon>Pseudomonadota</taxon>
        <taxon>Alphaproteobacteria</taxon>
        <taxon>Rhodobacterales</taxon>
        <taxon>Paracoccaceae</taxon>
        <taxon>Paracoccus</taxon>
    </lineage>
</organism>
<dbReference type="Proteomes" id="UP000015480">
    <property type="component" value="Plasmid pAMI5"/>
</dbReference>